<dbReference type="InterPro" id="IPR026960">
    <property type="entry name" value="RVT-Znf"/>
</dbReference>
<dbReference type="EMBL" id="MNCJ02000322">
    <property type="protein sequence ID" value="KAF5798429.1"/>
    <property type="molecule type" value="Genomic_DNA"/>
</dbReference>
<evidence type="ECO:0000313" key="3">
    <source>
        <dbReference type="Proteomes" id="UP000215914"/>
    </source>
</evidence>
<dbReference type="InterPro" id="IPR043502">
    <property type="entry name" value="DNA/RNA_pol_sf"/>
</dbReference>
<dbReference type="PANTHER" id="PTHR33116">
    <property type="entry name" value="REVERSE TRANSCRIPTASE ZINC-BINDING DOMAIN-CONTAINING PROTEIN-RELATED-RELATED"/>
    <property type="match status" value="1"/>
</dbReference>
<dbReference type="Gramene" id="mRNA:HanXRQr2_Chr07g0292801">
    <property type="protein sequence ID" value="CDS:HanXRQr2_Chr07g0292801.1"/>
    <property type="gene ID" value="HanXRQr2_Chr07g0292801"/>
</dbReference>
<dbReference type="CDD" id="cd01650">
    <property type="entry name" value="RT_nLTR_like"/>
    <property type="match status" value="1"/>
</dbReference>
<dbReference type="SUPFAM" id="SSF56672">
    <property type="entry name" value="DNA/RNA polymerases"/>
    <property type="match status" value="1"/>
</dbReference>
<keyword evidence="2" id="KW-0695">RNA-directed DNA polymerase</keyword>
<keyword evidence="2" id="KW-0548">Nucleotidyltransferase</keyword>
<organism evidence="2 3">
    <name type="scientific">Helianthus annuus</name>
    <name type="common">Common sunflower</name>
    <dbReference type="NCBI Taxonomy" id="4232"/>
    <lineage>
        <taxon>Eukaryota</taxon>
        <taxon>Viridiplantae</taxon>
        <taxon>Streptophyta</taxon>
        <taxon>Embryophyta</taxon>
        <taxon>Tracheophyta</taxon>
        <taxon>Spermatophyta</taxon>
        <taxon>Magnoliopsida</taxon>
        <taxon>eudicotyledons</taxon>
        <taxon>Gunneridae</taxon>
        <taxon>Pentapetalae</taxon>
        <taxon>asterids</taxon>
        <taxon>campanulids</taxon>
        <taxon>Asterales</taxon>
        <taxon>Asteraceae</taxon>
        <taxon>Asteroideae</taxon>
        <taxon>Heliantheae alliance</taxon>
        <taxon>Heliantheae</taxon>
        <taxon>Helianthus</taxon>
    </lineage>
</organism>
<dbReference type="InterPro" id="IPR000477">
    <property type="entry name" value="RT_dom"/>
</dbReference>
<dbReference type="PROSITE" id="PS50878">
    <property type="entry name" value="RT_POL"/>
    <property type="match status" value="1"/>
</dbReference>
<dbReference type="EC" id="2.7.7.49" evidence="2"/>
<accession>A0A9K3IK37</accession>
<proteinExistence type="predicted"/>
<sequence>MLVKRFTKEEIKEAVWSCGGDKTPGPDGFTFMFLKDFWDIFEQDFGFALDYFYVHGKLNRGCNSSFISLIPKINNPQTINDFRPINLIGCISKVVTKILASRLKKVIGSLVSDVQTAYIEGRSILEGPLIINELISLAKSSKKKMMLFKVDFEKAFDSLSWEFLDSVLSQMGFPALWRKWVTGLLKTARTSILVNGSPTFEFDIQRGVRQGDPLSPLLFILAMEALHIATDCAVGEGIFKGMSTPGEGPTVSHLLYADDVLFVGEWSESNFYNLARLLRCFHLSSGLKVNFVKSKVFGVGVRNEDILNMASILGCERGSLPFTYLGLPVGSNMGLVKNWKPVIDRFESKLSLWKARTLSFGGRTTLVKAVLGNLPTYYFSLFNAPLHVIKYLEKVRRKFLWGGCLDKNKMSWVPWFKVVAPKEHGGLGIGSLASMNKAMMVKWIVKFRNETSHLWTKVIKAIHGRKRSYPSIPLKSSITGVWKNIVNLGKGPNLNLSDVQNRLEVQLGKGDKTFFWLDKWAGNFSLRERFPSLFTLENEKHCFVEQRYCLMEGQISWVWGGGSLVNHSQASEEWNECVKLLEDVKIEMKSDEWLWRQDETREVFKVNLLRTELDSIQSIPETQVLKWLSWIPKKINCFLWRAVLDRIPTREALAIRNINIPSVLCALCGSTSESVDHLLISCQYAQLVWTAISLWVKIPLPRYLLSLVELLEHIESYCSSKEKKKALYLVAAATCWTLWRIRNNLIFNQKTTHVSRAVGDVKALSFLWMKARAGKMELVWKEWGKFNCFM</sequence>
<dbReference type="AlphaFoldDB" id="A0A9K3IK37"/>
<name>A0A9K3IK37_HELAN</name>
<keyword evidence="3" id="KW-1185">Reference proteome</keyword>
<feature type="domain" description="Reverse transcriptase" evidence="1">
    <location>
        <begin position="51"/>
        <end position="329"/>
    </location>
</feature>
<evidence type="ECO:0000313" key="2">
    <source>
        <dbReference type="EMBL" id="KAF5798429.1"/>
    </source>
</evidence>
<protein>
    <submittedName>
        <fullName evidence="2">RNA-directed DNA polymerase</fullName>
        <ecNumber evidence="2">2.7.7.49</ecNumber>
    </submittedName>
</protein>
<dbReference type="Proteomes" id="UP000215914">
    <property type="component" value="Unassembled WGS sequence"/>
</dbReference>
<dbReference type="Pfam" id="PF00078">
    <property type="entry name" value="RVT_1"/>
    <property type="match status" value="1"/>
</dbReference>
<reference evidence="2" key="2">
    <citation type="submission" date="2020-06" db="EMBL/GenBank/DDBJ databases">
        <title>Helianthus annuus Genome sequencing and assembly Release 2.</title>
        <authorList>
            <person name="Gouzy J."/>
            <person name="Langlade N."/>
            <person name="Munos S."/>
        </authorList>
    </citation>
    <scope>NUCLEOTIDE SEQUENCE</scope>
    <source>
        <tissue evidence="2">Leaves</tissue>
    </source>
</reference>
<gene>
    <name evidence="2" type="ORF">HanXRQr2_Chr07g0292801</name>
</gene>
<evidence type="ECO:0000259" key="1">
    <source>
        <dbReference type="PROSITE" id="PS50878"/>
    </source>
</evidence>
<keyword evidence="2" id="KW-0808">Transferase</keyword>
<dbReference type="GO" id="GO:0003964">
    <property type="term" value="F:RNA-directed DNA polymerase activity"/>
    <property type="evidence" value="ECO:0007669"/>
    <property type="project" value="UniProtKB-KW"/>
</dbReference>
<reference evidence="2" key="1">
    <citation type="journal article" date="2017" name="Nature">
        <title>The sunflower genome provides insights into oil metabolism, flowering and Asterid evolution.</title>
        <authorList>
            <person name="Badouin H."/>
            <person name="Gouzy J."/>
            <person name="Grassa C.J."/>
            <person name="Murat F."/>
            <person name="Staton S.E."/>
            <person name="Cottret L."/>
            <person name="Lelandais-Briere C."/>
            <person name="Owens G.L."/>
            <person name="Carrere S."/>
            <person name="Mayjonade B."/>
            <person name="Legrand L."/>
            <person name="Gill N."/>
            <person name="Kane N.C."/>
            <person name="Bowers J.E."/>
            <person name="Hubner S."/>
            <person name="Bellec A."/>
            <person name="Berard A."/>
            <person name="Berges H."/>
            <person name="Blanchet N."/>
            <person name="Boniface M.C."/>
            <person name="Brunel D."/>
            <person name="Catrice O."/>
            <person name="Chaidir N."/>
            <person name="Claudel C."/>
            <person name="Donnadieu C."/>
            <person name="Faraut T."/>
            <person name="Fievet G."/>
            <person name="Helmstetter N."/>
            <person name="King M."/>
            <person name="Knapp S.J."/>
            <person name="Lai Z."/>
            <person name="Le Paslier M.C."/>
            <person name="Lippi Y."/>
            <person name="Lorenzon L."/>
            <person name="Mandel J.R."/>
            <person name="Marage G."/>
            <person name="Marchand G."/>
            <person name="Marquand E."/>
            <person name="Bret-Mestries E."/>
            <person name="Morien E."/>
            <person name="Nambeesan S."/>
            <person name="Nguyen T."/>
            <person name="Pegot-Espagnet P."/>
            <person name="Pouilly N."/>
            <person name="Raftis F."/>
            <person name="Sallet E."/>
            <person name="Schiex T."/>
            <person name="Thomas J."/>
            <person name="Vandecasteele C."/>
            <person name="Vares D."/>
            <person name="Vear F."/>
            <person name="Vautrin S."/>
            <person name="Crespi M."/>
            <person name="Mangin B."/>
            <person name="Burke J.M."/>
            <person name="Salse J."/>
            <person name="Munos S."/>
            <person name="Vincourt P."/>
            <person name="Rieseberg L.H."/>
            <person name="Langlade N.B."/>
        </authorList>
    </citation>
    <scope>NUCLEOTIDE SEQUENCE</scope>
    <source>
        <tissue evidence="2">Leaves</tissue>
    </source>
</reference>
<comment type="caution">
    <text evidence="2">The sequence shown here is derived from an EMBL/GenBank/DDBJ whole genome shotgun (WGS) entry which is preliminary data.</text>
</comment>
<dbReference type="PANTHER" id="PTHR33116:SF79">
    <property type="entry name" value="REVERSE TRANSCRIPTASE DOMAIN, ZINC FINGER, CCHC-TYPE-RELATED"/>
    <property type="match status" value="1"/>
</dbReference>
<dbReference type="Pfam" id="PF13966">
    <property type="entry name" value="zf-RVT"/>
    <property type="match status" value="1"/>
</dbReference>